<dbReference type="OrthoDB" id="1525151at2"/>
<evidence type="ECO:0000313" key="1">
    <source>
        <dbReference type="EMBL" id="RKR13300.1"/>
    </source>
</evidence>
<dbReference type="AlphaFoldDB" id="A0A495E8P4"/>
<dbReference type="InterPro" id="IPR003749">
    <property type="entry name" value="ThiS/MoaD-like"/>
</dbReference>
<dbReference type="RefSeq" id="WP_121067196.1">
    <property type="nucleotide sequence ID" value="NZ_RBIQ01000008.1"/>
</dbReference>
<protein>
    <submittedName>
        <fullName evidence="1">Sulfur carrier protein ThiS</fullName>
    </submittedName>
</protein>
<proteinExistence type="predicted"/>
<dbReference type="Proteomes" id="UP000269412">
    <property type="component" value="Unassembled WGS sequence"/>
</dbReference>
<dbReference type="EMBL" id="RBIQ01000008">
    <property type="protein sequence ID" value="RKR13300.1"/>
    <property type="molecule type" value="Genomic_DNA"/>
</dbReference>
<name>A0A495E8P4_9FLAO</name>
<dbReference type="NCBIfam" id="TIGR01683">
    <property type="entry name" value="thiS"/>
    <property type="match status" value="1"/>
</dbReference>
<dbReference type="InterPro" id="IPR016155">
    <property type="entry name" value="Mopterin_synth/thiamin_S_b"/>
</dbReference>
<dbReference type="SUPFAM" id="SSF54285">
    <property type="entry name" value="MoaD/ThiS"/>
    <property type="match status" value="1"/>
</dbReference>
<dbReference type="InterPro" id="IPR012675">
    <property type="entry name" value="Beta-grasp_dom_sf"/>
</dbReference>
<organism evidence="1 2">
    <name type="scientific">Maribacter vaceletii</name>
    <dbReference type="NCBI Taxonomy" id="1206816"/>
    <lineage>
        <taxon>Bacteria</taxon>
        <taxon>Pseudomonadati</taxon>
        <taxon>Bacteroidota</taxon>
        <taxon>Flavobacteriia</taxon>
        <taxon>Flavobacteriales</taxon>
        <taxon>Flavobacteriaceae</taxon>
        <taxon>Maribacter</taxon>
    </lineage>
</organism>
<gene>
    <name evidence="1" type="ORF">CLV91_2017</name>
</gene>
<comment type="caution">
    <text evidence="1">The sequence shown here is derived from an EMBL/GenBank/DDBJ whole genome shotgun (WGS) entry which is preliminary data.</text>
</comment>
<dbReference type="PANTHER" id="PTHR34472">
    <property type="entry name" value="SULFUR CARRIER PROTEIN THIS"/>
    <property type="match status" value="1"/>
</dbReference>
<dbReference type="PANTHER" id="PTHR34472:SF1">
    <property type="entry name" value="SULFUR CARRIER PROTEIN THIS"/>
    <property type="match status" value="1"/>
</dbReference>
<dbReference type="InterPro" id="IPR010035">
    <property type="entry name" value="Thi_S"/>
</dbReference>
<dbReference type="Gene3D" id="3.10.20.30">
    <property type="match status" value="1"/>
</dbReference>
<keyword evidence="2" id="KW-1185">Reference proteome</keyword>
<sequence length="67" mass="7401">MITIYVNDSPLEIRKNTNVLELLKELKFPIQGVAVAIDNTVIPTATWETHLLDTNNKVLIIQAAQGG</sequence>
<reference evidence="1 2" key="1">
    <citation type="submission" date="2018-10" db="EMBL/GenBank/DDBJ databases">
        <title>Genomic Encyclopedia of Archaeal and Bacterial Type Strains, Phase II (KMG-II): from individual species to whole genera.</title>
        <authorList>
            <person name="Goeker M."/>
        </authorList>
    </citation>
    <scope>NUCLEOTIDE SEQUENCE [LARGE SCALE GENOMIC DNA]</scope>
    <source>
        <strain evidence="1 2">DSM 25230</strain>
    </source>
</reference>
<evidence type="ECO:0000313" key="2">
    <source>
        <dbReference type="Proteomes" id="UP000269412"/>
    </source>
</evidence>
<accession>A0A495E8P4</accession>
<dbReference type="CDD" id="cd00565">
    <property type="entry name" value="Ubl_ThiS"/>
    <property type="match status" value="1"/>
</dbReference>
<dbReference type="Pfam" id="PF02597">
    <property type="entry name" value="ThiS"/>
    <property type="match status" value="1"/>
</dbReference>